<dbReference type="Gene3D" id="3.30.420.40">
    <property type="match status" value="2"/>
</dbReference>
<evidence type="ECO:0000256" key="11">
    <source>
        <dbReference type="ARBA" id="ARBA00048160"/>
    </source>
</evidence>
<dbReference type="PRINTS" id="PR00475">
    <property type="entry name" value="HEXOKINASE"/>
</dbReference>
<evidence type="ECO:0000256" key="7">
    <source>
        <dbReference type="ARBA" id="ARBA00022777"/>
    </source>
</evidence>
<dbReference type="EC" id="2.7.1.1" evidence="4"/>
<evidence type="ECO:0000256" key="2">
    <source>
        <dbReference type="ARBA" id="ARBA00005028"/>
    </source>
</evidence>
<proteinExistence type="inferred from homology"/>
<dbReference type="FunFam" id="3.30.420.40:FF:000123">
    <property type="entry name" value="Hexokinase 3"/>
    <property type="match status" value="1"/>
</dbReference>
<dbReference type="eggNOG" id="KOG1369">
    <property type="taxonomic scope" value="Eukaryota"/>
</dbReference>
<dbReference type="GO" id="GO:0019318">
    <property type="term" value="P:hexose metabolic process"/>
    <property type="evidence" value="ECO:0007669"/>
    <property type="project" value="UniProtKB-UniPathway"/>
</dbReference>
<reference evidence="14" key="2">
    <citation type="submission" date="2011-07" db="UniProtKB">
        <authorList>
            <consortium name="Ensembl"/>
        </authorList>
    </citation>
    <scope>IDENTIFICATION</scope>
</reference>
<protein>
    <recommendedName>
        <fullName evidence="4">hexokinase</fullName>
        <ecNumber evidence="4">2.7.1.1</ecNumber>
    </recommendedName>
</protein>
<keyword evidence="9" id="KW-0324">Glycolysis</keyword>
<dbReference type="InterPro" id="IPR043129">
    <property type="entry name" value="ATPase_NBD"/>
</dbReference>
<dbReference type="Gene3D" id="3.40.367.20">
    <property type="match status" value="3"/>
</dbReference>
<dbReference type="UniPathway" id="UPA00242"/>
<dbReference type="FunFam" id="3.40.367.20:FF:000001">
    <property type="entry name" value="Hexokinase 1"/>
    <property type="match status" value="1"/>
</dbReference>
<evidence type="ECO:0000256" key="1">
    <source>
        <dbReference type="ARBA" id="ARBA00004888"/>
    </source>
</evidence>
<dbReference type="GeneTree" id="ENSGT00950000182787"/>
<dbReference type="InterPro" id="IPR022672">
    <property type="entry name" value="Hexokinase_N"/>
</dbReference>
<dbReference type="SUPFAM" id="SSF53067">
    <property type="entry name" value="Actin-like ATPase domain"/>
    <property type="match status" value="4"/>
</dbReference>
<keyword evidence="6" id="KW-0547">Nucleotide-binding</keyword>
<comment type="pathway">
    <text evidence="1">Carbohydrate degradation; glycolysis; D-glyceraldehyde 3-phosphate and glycerone phosphate from D-glucose: step 1/4.</text>
</comment>
<evidence type="ECO:0000256" key="4">
    <source>
        <dbReference type="ARBA" id="ARBA00012324"/>
    </source>
</evidence>
<sequence length="768" mass="85283">MLAPGKEHATSGHVPFCLSNEQLTAVKRLMLDNLRDPQKQHTPIKFPMNVNLILDGTECGEYLVLALEQNKLQIFMVKLDVCNEPQTESEDFNIPEEIVNGTNKKLSDYLDTCLVSLKKKRNLNQELPIGLIYLFPRDEVDLEQRYPAGLITTVNDAVAKMMSCRYREPACEVDLIVDTGGVCYMEREGNCRTCGKVEWGTLVNDGVLSHLQTEYNKQLVSDAPTPSKQCFNKMSTLSPQLHGAGLAAVIDWMLNECPARTGITVGVNGQLYKTDPNFSQCFQKTVVDLSLGCPVTFQALSYGPEIGTALVTAVEKRRTKIEKIENLLKPLQMSEKILQEVQARMRQEMERGLEKETHQCAFLKMLPTYICSKPTGNETGEFIVLELGGKNMHIVHVRIGGRPEEERSPIKETYTLPQNLMKGTGEELFDHIASCLLDFQKVHNLGGNKMYLSFVFPFPCKQTALNQGCLIKWTKGFAASGCEEKNVVELLERAIKQKRELNMTVIALVNDTTSTMMAGCSKHNSCEIGLIVGTGTNACYMEETKNIQMEMENMSGQMCVNMEWGAFGDNGCLDDIITDFDQEVDVSSVNPGKQRFEKMIGGMYLGQIVHRVLIGLAHNDFLLSNLEPRENLLELKHLCLIEGDKLSLVEVRSVLLKCGLNCALDEVKMVKIVCRAVSTRAAQLCAAGVAAVVEKIRENRALDHLKIAVGVNGPLYEDHPNFKDEMESTLKKLAPCCTVTFVQSDSKGKGAALISAATINAQTNQSTK</sequence>
<organism evidence="14">
    <name type="scientific">Xenopus tropicalis</name>
    <name type="common">Western clawed frog</name>
    <name type="synonym">Silurana tropicalis</name>
    <dbReference type="NCBI Taxonomy" id="8364"/>
    <lineage>
        <taxon>Eukaryota</taxon>
        <taxon>Metazoa</taxon>
        <taxon>Chordata</taxon>
        <taxon>Craniata</taxon>
        <taxon>Vertebrata</taxon>
        <taxon>Euteleostomi</taxon>
        <taxon>Amphibia</taxon>
        <taxon>Batrachia</taxon>
        <taxon>Anura</taxon>
        <taxon>Pipoidea</taxon>
        <taxon>Pipidae</taxon>
        <taxon>Xenopodinae</taxon>
        <taxon>Xenopus</taxon>
        <taxon>Silurana</taxon>
    </lineage>
</organism>
<dbReference type="Pfam" id="PF00349">
    <property type="entry name" value="Hexokinase_1"/>
    <property type="match status" value="2"/>
</dbReference>
<dbReference type="HOGENOM" id="CLU_014393_1_0_1"/>
<dbReference type="PANTHER" id="PTHR19443:SF88">
    <property type="entry name" value="HEXOKINASE"/>
    <property type="match status" value="1"/>
</dbReference>
<evidence type="ECO:0000259" key="12">
    <source>
        <dbReference type="Pfam" id="PF00349"/>
    </source>
</evidence>
<comment type="catalytic activity">
    <reaction evidence="10">
        <text>a D-hexose + ATP = a D-hexose 6-phosphate + ADP + H(+)</text>
        <dbReference type="Rhea" id="RHEA:22740"/>
        <dbReference type="ChEBI" id="CHEBI:4194"/>
        <dbReference type="ChEBI" id="CHEBI:15378"/>
        <dbReference type="ChEBI" id="CHEBI:30616"/>
        <dbReference type="ChEBI" id="CHEBI:229467"/>
        <dbReference type="ChEBI" id="CHEBI:456216"/>
        <dbReference type="EC" id="2.7.1.1"/>
    </reaction>
    <physiologicalReaction direction="left-to-right" evidence="10">
        <dbReference type="Rhea" id="RHEA:22741"/>
    </physiologicalReaction>
</comment>
<dbReference type="GO" id="GO:0005524">
    <property type="term" value="F:ATP binding"/>
    <property type="evidence" value="ECO:0007669"/>
    <property type="project" value="UniProtKB-KW"/>
</dbReference>
<dbReference type="Pfam" id="PF03727">
    <property type="entry name" value="Hexokinase_2"/>
    <property type="match status" value="2"/>
</dbReference>
<dbReference type="GO" id="GO:0005536">
    <property type="term" value="F:D-glucose binding"/>
    <property type="evidence" value="ECO:0007669"/>
    <property type="project" value="InterPro"/>
</dbReference>
<feature type="domain" description="Hexokinase N-terminal" evidence="12">
    <location>
        <begin position="15"/>
        <end position="142"/>
    </location>
</feature>
<evidence type="ECO:0000256" key="9">
    <source>
        <dbReference type="ARBA" id="ARBA00023152"/>
    </source>
</evidence>
<dbReference type="AlphaFoldDB" id="F6WP56"/>
<dbReference type="Bgee" id="ENSXETG00000007223">
    <property type="expression patterns" value="Expressed in ovary and 3 other cell types or tissues"/>
</dbReference>
<feature type="domain" description="Hexokinase C-terminal" evidence="13">
    <location>
        <begin position="240"/>
        <end position="314"/>
    </location>
</feature>
<reference evidence="14" key="1">
    <citation type="journal article" date="2010" name="Science">
        <title>The genome of the Western clawed frog Xenopus tropicalis.</title>
        <authorList>
            <person name="Hellsten U."/>
            <person name="Harland R.M."/>
            <person name="Gilchrist M.J."/>
            <person name="Hendrix D."/>
            <person name="Jurka J."/>
            <person name="Kapitonov V."/>
            <person name="Ovcharenko I."/>
            <person name="Putnam N.H."/>
            <person name="Shu S."/>
            <person name="Taher L."/>
            <person name="Blitz I.L."/>
            <person name="Blumberg B."/>
            <person name="Dichmann D.S."/>
            <person name="Dubchak I."/>
            <person name="Amaya E."/>
            <person name="Detter J.C."/>
            <person name="Fletcher R."/>
            <person name="Gerhard D.S."/>
            <person name="Goodstein D."/>
            <person name="Graves T."/>
            <person name="Grigoriev I.V."/>
            <person name="Grimwood J."/>
            <person name="Kawashima T."/>
            <person name="Lindquist E."/>
            <person name="Lucas S.M."/>
            <person name="Mead P.E."/>
            <person name="Mitros T."/>
            <person name="Ogino H."/>
            <person name="Ohta Y."/>
            <person name="Poliakov A.V."/>
            <person name="Pollet N."/>
            <person name="Robert J."/>
            <person name="Salamov A."/>
            <person name="Sater A.K."/>
            <person name="Schmutz J."/>
            <person name="Terry A."/>
            <person name="Vize P.D."/>
            <person name="Warren W.C."/>
            <person name="Wells D."/>
            <person name="Wills A."/>
            <person name="Wilson R.K."/>
            <person name="Zimmerman L.B."/>
            <person name="Zorn A.M."/>
            <person name="Grainger R."/>
            <person name="Grammer T."/>
            <person name="Khokha M.K."/>
            <person name="Richardson P.M."/>
            <person name="Rokhsar D.S."/>
        </authorList>
    </citation>
    <scope>NUCLEOTIDE SEQUENCE [LARGE SCALE GENOMIC DNA]</scope>
    <source>
        <strain evidence="14">Nigerian</strain>
    </source>
</reference>
<comment type="catalytic activity">
    <reaction evidence="11">
        <text>D-glucose + ATP = D-glucose 6-phosphate + ADP + H(+)</text>
        <dbReference type="Rhea" id="RHEA:17825"/>
        <dbReference type="ChEBI" id="CHEBI:4167"/>
        <dbReference type="ChEBI" id="CHEBI:15378"/>
        <dbReference type="ChEBI" id="CHEBI:30616"/>
        <dbReference type="ChEBI" id="CHEBI:61548"/>
        <dbReference type="ChEBI" id="CHEBI:456216"/>
        <dbReference type="EC" id="2.7.1.1"/>
    </reaction>
    <physiologicalReaction direction="left-to-right" evidence="11">
        <dbReference type="Rhea" id="RHEA:17826"/>
    </physiologicalReaction>
</comment>
<comment type="pathway">
    <text evidence="2">Carbohydrate metabolism; hexose metabolism.</text>
</comment>
<keyword evidence="8" id="KW-0067">ATP-binding</keyword>
<dbReference type="PROSITE" id="PS51748">
    <property type="entry name" value="HEXOKINASE_2"/>
    <property type="match status" value="1"/>
</dbReference>
<dbReference type="Ensembl" id="ENSXETT00000015719">
    <property type="protein sequence ID" value="ENSXETP00000015719"/>
    <property type="gene ID" value="ENSXETG00000007223"/>
</dbReference>
<dbReference type="PANTHER" id="PTHR19443">
    <property type="entry name" value="HEXOKINASE"/>
    <property type="match status" value="1"/>
</dbReference>
<name>F6WP56_XENTR</name>
<feature type="domain" description="Hexokinase N-terminal" evidence="12">
    <location>
        <begin position="324"/>
        <end position="519"/>
    </location>
</feature>
<dbReference type="GO" id="GO:0006096">
    <property type="term" value="P:glycolytic process"/>
    <property type="evidence" value="ECO:0007669"/>
    <property type="project" value="UniProtKB-UniPathway"/>
</dbReference>
<dbReference type="UniPathway" id="UPA00109">
    <property type="reaction ID" value="UER00180"/>
</dbReference>
<dbReference type="InterPro" id="IPR022673">
    <property type="entry name" value="Hexokinase_C"/>
</dbReference>
<dbReference type="InterPro" id="IPR001312">
    <property type="entry name" value="Hexokinase"/>
</dbReference>
<evidence type="ECO:0000259" key="13">
    <source>
        <dbReference type="Pfam" id="PF03727"/>
    </source>
</evidence>
<comment type="similarity">
    <text evidence="3">Belongs to the hexokinase family.</text>
</comment>
<dbReference type="GO" id="GO:0004396">
    <property type="term" value="F:hexokinase activity"/>
    <property type="evidence" value="ECO:0007669"/>
    <property type="project" value="UniProtKB-EC"/>
</dbReference>
<dbReference type="InParanoid" id="F6WP56"/>
<evidence type="ECO:0000256" key="8">
    <source>
        <dbReference type="ARBA" id="ARBA00022840"/>
    </source>
</evidence>
<evidence type="ECO:0000256" key="10">
    <source>
        <dbReference type="ARBA" id="ARBA00044613"/>
    </source>
</evidence>
<evidence type="ECO:0000256" key="3">
    <source>
        <dbReference type="ARBA" id="ARBA00009225"/>
    </source>
</evidence>
<dbReference type="GO" id="GO:0001678">
    <property type="term" value="P:intracellular glucose homeostasis"/>
    <property type="evidence" value="ECO:0007669"/>
    <property type="project" value="InterPro"/>
</dbReference>
<accession>F6WP56</accession>
<evidence type="ECO:0000313" key="14">
    <source>
        <dbReference type="Ensembl" id="ENSXETP00000015719"/>
    </source>
</evidence>
<evidence type="ECO:0000256" key="6">
    <source>
        <dbReference type="ARBA" id="ARBA00022741"/>
    </source>
</evidence>
<dbReference type="PaxDb" id="8364-ENSXETP00000061521"/>
<evidence type="ECO:0000256" key="5">
    <source>
        <dbReference type="ARBA" id="ARBA00022679"/>
    </source>
</evidence>
<feature type="domain" description="Hexokinase C-terminal" evidence="13">
    <location>
        <begin position="527"/>
        <end position="756"/>
    </location>
</feature>
<keyword evidence="7" id="KW-0418">Kinase</keyword>
<keyword evidence="5" id="KW-0808">Transferase</keyword>